<evidence type="ECO:0000256" key="1">
    <source>
        <dbReference type="SAM" id="Phobius"/>
    </source>
</evidence>
<dbReference type="EMBL" id="CP036498">
    <property type="protein sequence ID" value="QUS37782.1"/>
    <property type="molecule type" value="Genomic_DNA"/>
</dbReference>
<keyword evidence="1" id="KW-1133">Transmembrane helix</keyword>
<dbReference type="Proteomes" id="UP000682843">
    <property type="component" value="Chromosome"/>
</dbReference>
<dbReference type="PANTHER" id="PTHR43471">
    <property type="entry name" value="ABC TRANSPORTER PERMEASE"/>
    <property type="match status" value="1"/>
</dbReference>
<feature type="transmembrane region" description="Helical" evidence="1">
    <location>
        <begin position="208"/>
        <end position="226"/>
    </location>
</feature>
<accession>A0ABX8A320</accession>
<name>A0ABX8A320_9BRAD</name>
<evidence type="ECO:0000313" key="2">
    <source>
        <dbReference type="EMBL" id="QUS37782.1"/>
    </source>
</evidence>
<feature type="transmembrane region" description="Helical" evidence="1">
    <location>
        <begin position="271"/>
        <end position="295"/>
    </location>
</feature>
<gene>
    <name evidence="2" type="ORF">RPMA_02035</name>
</gene>
<dbReference type="Pfam" id="PF12040">
    <property type="entry name" value="DUF3526"/>
    <property type="match status" value="1"/>
</dbReference>
<feature type="transmembrane region" description="Helical" evidence="1">
    <location>
        <begin position="27"/>
        <end position="46"/>
    </location>
</feature>
<organism evidence="2 3">
    <name type="scientific">Tardiphaga alba</name>
    <dbReference type="NCBI Taxonomy" id="340268"/>
    <lineage>
        <taxon>Bacteria</taxon>
        <taxon>Pseudomonadati</taxon>
        <taxon>Pseudomonadota</taxon>
        <taxon>Alphaproteobacteria</taxon>
        <taxon>Hyphomicrobiales</taxon>
        <taxon>Nitrobacteraceae</taxon>
        <taxon>Tardiphaga</taxon>
    </lineage>
</organism>
<evidence type="ECO:0000313" key="3">
    <source>
        <dbReference type="Proteomes" id="UP000682843"/>
    </source>
</evidence>
<feature type="transmembrane region" description="Helical" evidence="1">
    <location>
        <begin position="461"/>
        <end position="480"/>
    </location>
</feature>
<feature type="transmembrane region" description="Helical" evidence="1">
    <location>
        <begin position="238"/>
        <end position="259"/>
    </location>
</feature>
<protein>
    <submittedName>
        <fullName evidence="2">DUF3526 domain-containing protein</fullName>
    </submittedName>
</protein>
<keyword evidence="3" id="KW-1185">Reference proteome</keyword>
<reference evidence="2 3" key="1">
    <citation type="submission" date="2019-02" db="EMBL/GenBank/DDBJ databases">
        <title>Emended description of the genus Rhodopseudomonas and description of Rhodopseudomonas albus sp. nov., a non-phototrophic, heavy-metal-tolerant bacterium isolated from garden soil.</title>
        <authorList>
            <person name="Bao Z."/>
            <person name="Cao W.W."/>
            <person name="Sato Y."/>
            <person name="Nishizawa T."/>
            <person name="Zhao J."/>
            <person name="Guo Y."/>
            <person name="Ohta H."/>
        </authorList>
    </citation>
    <scope>NUCLEOTIDE SEQUENCE [LARGE SCALE GENOMIC DNA]</scope>
    <source>
        <strain evidence="2 3">SK50-23</strain>
    </source>
</reference>
<dbReference type="InterPro" id="IPR021913">
    <property type="entry name" value="DUF3526"/>
</dbReference>
<sequence length="489" mass="54202">MSQMKHTSTFQLIFRHELTILTRDRTLPIVAILLAAMVLGGLFVGITQAKQRSAMIAEVIEHSAKRQAANEKTLQSVLDGKQALVPFGNPANPAALAGGLAGRHTTLPNLPLAALAIGQSDMVPNYYRISYLSKVQFMYDTEIENPWNLLSGHFDLSFVITFVLPLLVIGLSFNMLSAEREQGTLRMLFAQPMALTTLIAAKASARYLVFLAVILPLPPLVLLSLFPETRSMDSLLFMALWALVVAGYTLFWFALAALVNAFGRASSSNALILISGWTFLVLILPIVMNLVVGAISPAPSRTELASRTRVVTADALREYEDMYSTDYRYASDPETLAVKDGRIEVPPRMRAFFLAKQRVDAQVEPLLNQFDHQLLEQQKLVDLIGFLSPAILVNEALNLVAGNDSRRFVAFKNQTEAFHNGWRAFFAPKIATDRATTRAEMTALPVWQRQETATTTTAWRIASRAALLLLVSFIIAIFAMRRLRHGQIV</sequence>
<dbReference type="PANTHER" id="PTHR43471:SF14">
    <property type="entry name" value="ABC-2 TYPE TRANSPORT SYSTEM PERMEASE PROTEIN"/>
    <property type="match status" value="1"/>
</dbReference>
<dbReference type="RefSeq" id="WP_211911302.1">
    <property type="nucleotide sequence ID" value="NZ_CP036498.1"/>
</dbReference>
<keyword evidence="1" id="KW-0472">Membrane</keyword>
<feature type="transmembrane region" description="Helical" evidence="1">
    <location>
        <begin position="156"/>
        <end position="177"/>
    </location>
</feature>
<keyword evidence="1" id="KW-0812">Transmembrane</keyword>
<proteinExistence type="predicted"/>